<protein>
    <submittedName>
        <fullName evidence="1">Uncharacterized protein</fullName>
    </submittedName>
</protein>
<dbReference type="AlphaFoldDB" id="A0A382I1W7"/>
<evidence type="ECO:0000313" key="1">
    <source>
        <dbReference type="EMBL" id="SVB93596.1"/>
    </source>
</evidence>
<feature type="non-terminal residue" evidence="1">
    <location>
        <position position="1"/>
    </location>
</feature>
<proteinExistence type="predicted"/>
<organism evidence="1">
    <name type="scientific">marine metagenome</name>
    <dbReference type="NCBI Taxonomy" id="408172"/>
    <lineage>
        <taxon>unclassified sequences</taxon>
        <taxon>metagenomes</taxon>
        <taxon>ecological metagenomes</taxon>
    </lineage>
</organism>
<sequence length="126" mass="14037">DQLFGLLMLRFDALTREKEAITRIICCTISRDPIASFIGLNDSKVSMKIIMEAAGISTKTPLGQLKVNGLLAVYMNTICTWLKDDTPDLSKTMADLDKGLARAEAFLYSLPFKNFKIDTSKLNKKT</sequence>
<gene>
    <name evidence="1" type="ORF">METZ01_LOCUS246450</name>
</gene>
<dbReference type="Gene3D" id="1.10.357.10">
    <property type="entry name" value="Tetracycline Repressor, domain 2"/>
    <property type="match status" value="1"/>
</dbReference>
<accession>A0A382I1W7</accession>
<name>A0A382I1W7_9ZZZZ</name>
<dbReference type="EMBL" id="UINC01064692">
    <property type="protein sequence ID" value="SVB93596.1"/>
    <property type="molecule type" value="Genomic_DNA"/>
</dbReference>
<reference evidence="1" key="1">
    <citation type="submission" date="2018-05" db="EMBL/GenBank/DDBJ databases">
        <authorList>
            <person name="Lanie J.A."/>
            <person name="Ng W.-L."/>
            <person name="Kazmierczak K.M."/>
            <person name="Andrzejewski T.M."/>
            <person name="Davidsen T.M."/>
            <person name="Wayne K.J."/>
            <person name="Tettelin H."/>
            <person name="Glass J.I."/>
            <person name="Rusch D."/>
            <person name="Podicherti R."/>
            <person name="Tsui H.-C.T."/>
            <person name="Winkler M.E."/>
        </authorList>
    </citation>
    <scope>NUCLEOTIDE SEQUENCE</scope>
</reference>